<proteinExistence type="predicted"/>
<name>A0A1I8FYM6_9PLAT</name>
<keyword evidence="2" id="KW-1133">Transmembrane helix</keyword>
<keyword evidence="2" id="KW-0812">Transmembrane</keyword>
<evidence type="ECO:0000313" key="3">
    <source>
        <dbReference type="Proteomes" id="UP000095280"/>
    </source>
</evidence>
<protein>
    <submittedName>
        <fullName evidence="4">G_PROTEIN_RECEP_F1_2 domain-containing protein</fullName>
    </submittedName>
</protein>
<keyword evidence="3" id="KW-1185">Reference proteome</keyword>
<dbReference type="AlphaFoldDB" id="A0A1I8FYM6"/>
<dbReference type="SUPFAM" id="SSF81321">
    <property type="entry name" value="Family A G protein-coupled receptor-like"/>
    <property type="match status" value="1"/>
</dbReference>
<keyword evidence="2" id="KW-0472">Membrane</keyword>
<accession>A0A1I8FYM6</accession>
<organism evidence="3 4">
    <name type="scientific">Macrostomum lignano</name>
    <dbReference type="NCBI Taxonomy" id="282301"/>
    <lineage>
        <taxon>Eukaryota</taxon>
        <taxon>Metazoa</taxon>
        <taxon>Spiralia</taxon>
        <taxon>Lophotrochozoa</taxon>
        <taxon>Platyhelminthes</taxon>
        <taxon>Rhabditophora</taxon>
        <taxon>Macrostomorpha</taxon>
        <taxon>Macrostomida</taxon>
        <taxon>Macrostomidae</taxon>
        <taxon>Macrostomum</taxon>
    </lineage>
</organism>
<dbReference type="PANTHER" id="PTHR46641">
    <property type="entry name" value="FMRFAMIDE RECEPTOR-RELATED"/>
    <property type="match status" value="1"/>
</dbReference>
<dbReference type="WBParaSite" id="maker-uti_cns_0000246-snap-gene-1.4-mRNA-1">
    <property type="protein sequence ID" value="maker-uti_cns_0000246-snap-gene-1.4-mRNA-1"/>
    <property type="gene ID" value="maker-uti_cns_0000246-snap-gene-1.4"/>
</dbReference>
<sequence length="170" mass="18862">MYTGLVNFGLQIGGPVLAACVCNWLTVLRVRRSGRELRSQHGQGHRARRCAEQRSGQATRTVLMLTNLYIACQLPQLAWGVIALTNLTPGVYIALTLVSNAVGSLDGSCNFFIYVASNNRFKTCLVQMLPSCLAGCYGNEAESSAQQMRRIENQQQQQQLLEPQQKQQEQ</sequence>
<feature type="compositionally biased region" description="Low complexity" evidence="1">
    <location>
        <begin position="153"/>
        <end position="170"/>
    </location>
</feature>
<feature type="region of interest" description="Disordered" evidence="1">
    <location>
        <begin position="147"/>
        <end position="170"/>
    </location>
</feature>
<evidence type="ECO:0000313" key="4">
    <source>
        <dbReference type="WBParaSite" id="maker-uti_cns_0000246-snap-gene-1.4-mRNA-1"/>
    </source>
</evidence>
<evidence type="ECO:0000256" key="2">
    <source>
        <dbReference type="SAM" id="Phobius"/>
    </source>
</evidence>
<dbReference type="Gene3D" id="1.20.1070.10">
    <property type="entry name" value="Rhodopsin 7-helix transmembrane proteins"/>
    <property type="match status" value="1"/>
</dbReference>
<feature type="transmembrane region" description="Helical" evidence="2">
    <location>
        <begin position="12"/>
        <end position="30"/>
    </location>
</feature>
<evidence type="ECO:0000256" key="1">
    <source>
        <dbReference type="SAM" id="MobiDB-lite"/>
    </source>
</evidence>
<reference evidence="4" key="1">
    <citation type="submission" date="2016-11" db="UniProtKB">
        <authorList>
            <consortium name="WormBaseParasite"/>
        </authorList>
    </citation>
    <scope>IDENTIFICATION</scope>
</reference>
<dbReference type="InterPro" id="IPR052954">
    <property type="entry name" value="GPCR-Ligand_Int"/>
</dbReference>
<dbReference type="Proteomes" id="UP000095280">
    <property type="component" value="Unplaced"/>
</dbReference>